<dbReference type="SMART" id="SM01017">
    <property type="entry name" value="Arrestin_C"/>
    <property type="match status" value="1"/>
</dbReference>
<protein>
    <recommendedName>
        <fullName evidence="2">Arrestin C-terminal-like domain-containing protein</fullName>
    </recommendedName>
</protein>
<feature type="region of interest" description="Disordered" evidence="1">
    <location>
        <begin position="502"/>
        <end position="544"/>
    </location>
</feature>
<dbReference type="PANTHER" id="PTHR11188:SF17">
    <property type="entry name" value="FI21816P1"/>
    <property type="match status" value="1"/>
</dbReference>
<evidence type="ECO:0000313" key="3">
    <source>
        <dbReference type="EMBL" id="KAJ7230507.1"/>
    </source>
</evidence>
<sequence length="667" mass="72414">MHFFRTKSTYASDDPSPHDHDAKESRSQRMEILVDNDCLLLRGTGSDSEPARLSGNIALYLTEPTTIRSITLQFRGKTYLPQPPQQSSFSSGNPPSTYIICKYNWSFLEGEKKHSHTLKAGRHLFPFQIEVGGSLPSSLLTDAFGGASVAYKLRAVAQRTGFSSNIQAVAPVYILRSLGETALEYQQTRDIEHMWMDKLYFYAAIPHVAWAAGDDLIALLKISPIVKGVGVLSLTTSLHETTKLYNRAGSLTRTVATVTHEIIGGRAVEVTEPVDYKGKHATPPLRSPTTAHEPEAGPSGSGAGTASPPPADPAQGEDDVVRRPFSGCVTTLHMRLPSQLTPSHSLDPISVSHSIHLSVFIVNADGHISELLCSLPVVILDSHLLNEARLHTRVARRLFIGGPEIPPETEDTAELPSYVAHLRDRVANMFLSDANALRVTNPWIQMGFSPIIVDGQKPAGNATSMAPIEVISNSNEAYVPDPEHPLFLDWVNAELFISQGATKMPLPSPSHSEEEPSAEDSTHLVHSDHPPTPPTPYEDGVPTYTHTSEASRALPGLFAPTMEPTSSLTHPNWRAAPVPVRPDSRGASRDVQRRVREVSSLEPSMNSPLLHRAFTEVPDYEVALRGFIGGVPPLSSMQGLPSYDEASRSGTPDLQARPPASPSVVAP</sequence>
<dbReference type="GO" id="GO:0005829">
    <property type="term" value="C:cytosol"/>
    <property type="evidence" value="ECO:0007669"/>
    <property type="project" value="TreeGrafter"/>
</dbReference>
<dbReference type="InterPro" id="IPR014756">
    <property type="entry name" value="Ig_E-set"/>
</dbReference>
<evidence type="ECO:0000313" key="4">
    <source>
        <dbReference type="Proteomes" id="UP001219525"/>
    </source>
</evidence>
<dbReference type="GO" id="GO:0005886">
    <property type="term" value="C:plasma membrane"/>
    <property type="evidence" value="ECO:0007669"/>
    <property type="project" value="TreeGrafter"/>
</dbReference>
<feature type="region of interest" description="Disordered" evidence="1">
    <location>
        <begin position="1"/>
        <end position="27"/>
    </location>
</feature>
<feature type="compositionally biased region" description="Basic and acidic residues" evidence="1">
    <location>
        <begin position="520"/>
        <end position="529"/>
    </location>
</feature>
<dbReference type="InterPro" id="IPR050357">
    <property type="entry name" value="Arrestin_domain-protein"/>
</dbReference>
<keyword evidence="4" id="KW-1185">Reference proteome</keyword>
<comment type="caution">
    <text evidence="3">The sequence shown here is derived from an EMBL/GenBank/DDBJ whole genome shotgun (WGS) entry which is preliminary data.</text>
</comment>
<name>A0AAD6YVM2_9AGAR</name>
<feature type="region of interest" description="Disordered" evidence="1">
    <location>
        <begin position="564"/>
        <end position="600"/>
    </location>
</feature>
<feature type="compositionally biased region" description="Basic and acidic residues" evidence="1">
    <location>
        <begin position="582"/>
        <end position="599"/>
    </location>
</feature>
<dbReference type="Pfam" id="PF00339">
    <property type="entry name" value="Arrestin_N"/>
    <property type="match status" value="1"/>
</dbReference>
<dbReference type="Gene3D" id="2.60.40.640">
    <property type="match status" value="1"/>
</dbReference>
<proteinExistence type="predicted"/>
<feature type="region of interest" description="Disordered" evidence="1">
    <location>
        <begin position="633"/>
        <end position="667"/>
    </location>
</feature>
<reference evidence="3" key="1">
    <citation type="submission" date="2023-03" db="EMBL/GenBank/DDBJ databases">
        <title>Massive genome expansion in bonnet fungi (Mycena s.s.) driven by repeated elements and novel gene families across ecological guilds.</title>
        <authorList>
            <consortium name="Lawrence Berkeley National Laboratory"/>
            <person name="Harder C.B."/>
            <person name="Miyauchi S."/>
            <person name="Viragh M."/>
            <person name="Kuo A."/>
            <person name="Thoen E."/>
            <person name="Andreopoulos B."/>
            <person name="Lu D."/>
            <person name="Skrede I."/>
            <person name="Drula E."/>
            <person name="Henrissat B."/>
            <person name="Morin E."/>
            <person name="Kohler A."/>
            <person name="Barry K."/>
            <person name="LaButti K."/>
            <person name="Morin E."/>
            <person name="Salamov A."/>
            <person name="Lipzen A."/>
            <person name="Mereny Z."/>
            <person name="Hegedus B."/>
            <person name="Baldrian P."/>
            <person name="Stursova M."/>
            <person name="Weitz H."/>
            <person name="Taylor A."/>
            <person name="Grigoriev I.V."/>
            <person name="Nagy L.G."/>
            <person name="Martin F."/>
            <person name="Kauserud H."/>
        </authorList>
    </citation>
    <scope>NUCLEOTIDE SEQUENCE</scope>
    <source>
        <strain evidence="3">9144</strain>
    </source>
</reference>
<dbReference type="Proteomes" id="UP001219525">
    <property type="component" value="Unassembled WGS sequence"/>
</dbReference>
<dbReference type="SUPFAM" id="SSF81296">
    <property type="entry name" value="E set domains"/>
    <property type="match status" value="1"/>
</dbReference>
<feature type="compositionally biased region" description="Basic and acidic residues" evidence="1">
    <location>
        <begin position="15"/>
        <end position="27"/>
    </location>
</feature>
<evidence type="ECO:0000256" key="1">
    <source>
        <dbReference type="SAM" id="MobiDB-lite"/>
    </source>
</evidence>
<dbReference type="PANTHER" id="PTHR11188">
    <property type="entry name" value="ARRESTIN DOMAIN CONTAINING PROTEIN"/>
    <property type="match status" value="1"/>
</dbReference>
<feature type="compositionally biased region" description="Polar residues" evidence="1">
    <location>
        <begin position="1"/>
        <end position="11"/>
    </location>
</feature>
<dbReference type="GO" id="GO:0070086">
    <property type="term" value="P:ubiquitin-dependent endocytosis"/>
    <property type="evidence" value="ECO:0007669"/>
    <property type="project" value="TreeGrafter"/>
</dbReference>
<dbReference type="InterPro" id="IPR014752">
    <property type="entry name" value="Arrestin-like_C"/>
</dbReference>
<gene>
    <name evidence="3" type="ORF">GGX14DRAFT_344039</name>
</gene>
<dbReference type="EMBL" id="JARJCW010000001">
    <property type="protein sequence ID" value="KAJ7230507.1"/>
    <property type="molecule type" value="Genomic_DNA"/>
</dbReference>
<feature type="domain" description="Arrestin C-terminal-like" evidence="2">
    <location>
        <begin position="195"/>
        <end position="384"/>
    </location>
</feature>
<evidence type="ECO:0000259" key="2">
    <source>
        <dbReference type="SMART" id="SM01017"/>
    </source>
</evidence>
<dbReference type="GO" id="GO:0031625">
    <property type="term" value="F:ubiquitin protein ligase binding"/>
    <property type="evidence" value="ECO:0007669"/>
    <property type="project" value="TreeGrafter"/>
</dbReference>
<feature type="region of interest" description="Disordered" evidence="1">
    <location>
        <begin position="274"/>
        <end position="320"/>
    </location>
</feature>
<dbReference type="InterPro" id="IPR011022">
    <property type="entry name" value="Arrestin_C-like"/>
</dbReference>
<dbReference type="AlphaFoldDB" id="A0AAD6YVM2"/>
<accession>A0AAD6YVM2</accession>
<organism evidence="3 4">
    <name type="scientific">Mycena pura</name>
    <dbReference type="NCBI Taxonomy" id="153505"/>
    <lineage>
        <taxon>Eukaryota</taxon>
        <taxon>Fungi</taxon>
        <taxon>Dikarya</taxon>
        <taxon>Basidiomycota</taxon>
        <taxon>Agaricomycotina</taxon>
        <taxon>Agaricomycetes</taxon>
        <taxon>Agaricomycetidae</taxon>
        <taxon>Agaricales</taxon>
        <taxon>Marasmiineae</taxon>
        <taxon>Mycenaceae</taxon>
        <taxon>Mycena</taxon>
    </lineage>
</organism>
<dbReference type="InterPro" id="IPR011021">
    <property type="entry name" value="Arrestin-like_N"/>
</dbReference>
<dbReference type="GO" id="GO:0030674">
    <property type="term" value="F:protein-macromolecule adaptor activity"/>
    <property type="evidence" value="ECO:0007669"/>
    <property type="project" value="TreeGrafter"/>
</dbReference>